<accession>A0ACC6U058</accession>
<dbReference type="EMBL" id="JBFRCH010000006">
    <property type="protein sequence ID" value="MEX3932939.1"/>
    <property type="molecule type" value="Genomic_DNA"/>
</dbReference>
<evidence type="ECO:0000313" key="1">
    <source>
        <dbReference type="EMBL" id="MEX3932939.1"/>
    </source>
</evidence>
<evidence type="ECO:0000313" key="2">
    <source>
        <dbReference type="Proteomes" id="UP001558850"/>
    </source>
</evidence>
<sequence length="187" mass="19580">MPFSKIPPGGTVIVTGGMLSGCTVVMAANQQGFYAYHAGTSTPDPHWRTNTDGAASIVTAHNAMRPDQPVPVRPVAGGNDLVAVGQQYPFSVIVYSDRSEILEPGTPGNSANQSTAFNYFERDPGKATVGTAEAVITKDMNGNVVVHVWVEKGTLSDSISSGDGIKARYKMDSGQSSTYSVPDARGA</sequence>
<protein>
    <submittedName>
        <fullName evidence="1">Cytotoxic necrotizing factor Rho-activating domain-containing protein</fullName>
    </submittedName>
</protein>
<reference evidence="1" key="1">
    <citation type="submission" date="2024-07" db="EMBL/GenBank/DDBJ databases">
        <title>A survey of Mimosa microsymbionts across Brazilian biomes reveals a high diversity of Paraburkholderia nodulating endemic species, but also that Cupriavidus is common as a symbiont of widespread species.</title>
        <authorList>
            <person name="Rouws L."/>
            <person name="Barauna A."/>
            <person name="Beukes C."/>
            <person name="Rouws J.R.C."/>
            <person name="De Faria S.M."/>
            <person name="Gross E."/>
            <person name="Bueno Dos Reis Junior F."/>
            <person name="Simon M.F."/>
            <person name="Maluk M."/>
            <person name="Odee D.W."/>
            <person name="Kenicer G."/>
            <person name="Young J.P.W."/>
            <person name="Reis V.M."/>
            <person name="Zilli J."/>
            <person name="James E.K."/>
        </authorList>
    </citation>
    <scope>NUCLEOTIDE SEQUENCE</scope>
    <source>
        <strain evidence="1">EG181B</strain>
    </source>
</reference>
<organism evidence="1 2">
    <name type="scientific">Paraburkholderia phymatum</name>
    <dbReference type="NCBI Taxonomy" id="148447"/>
    <lineage>
        <taxon>Bacteria</taxon>
        <taxon>Pseudomonadati</taxon>
        <taxon>Pseudomonadota</taxon>
        <taxon>Betaproteobacteria</taxon>
        <taxon>Burkholderiales</taxon>
        <taxon>Burkholderiaceae</taxon>
        <taxon>Paraburkholderia</taxon>
    </lineage>
</organism>
<comment type="caution">
    <text evidence="1">The sequence shown here is derived from an EMBL/GenBank/DDBJ whole genome shotgun (WGS) entry which is preliminary data.</text>
</comment>
<gene>
    <name evidence="1" type="ORF">AB4Y32_14235</name>
</gene>
<keyword evidence="2" id="KW-1185">Reference proteome</keyword>
<dbReference type="Proteomes" id="UP001558850">
    <property type="component" value="Unassembled WGS sequence"/>
</dbReference>
<proteinExistence type="predicted"/>
<name>A0ACC6U058_9BURK</name>